<dbReference type="RefSeq" id="WP_106093495.1">
    <property type="nucleotide sequence ID" value="NZ_PVNL01000130.1"/>
</dbReference>
<dbReference type="InterPro" id="IPR027417">
    <property type="entry name" value="P-loop_NTPase"/>
</dbReference>
<sequence>MITHIFIDNYRCFTNFEFAPRRLNLLLGANGAGKSSFFDLMTAIGDLVVRGADIAEAFPSSSLTRWDRRPTQRVELKLEEGDRHYHYVLVVQHDLDLERSSILSEKVTLADKTLFAFEKGNVRLHENDGSEAARFAFGGNKSFLAQIEARPETRDLMIWLEGIRGIWAGRLDARNMSSVSPEEDETLARDGSNFASWYRHFSQENPDRLRALFSALEPIVPGFRAIALVSSGGKGRVRDLVVRMTACGTEYDLDFEELSDGQRALIVLYALLESARPGRGCLLLDEPELHVGLSEIQPWLVEMDGRFESHGQFFLASHHPEVVDYLAASDPFVFERPDGGPVRVQPAVFDRESGLSASAQLARGLVGQLAWTSSRRSSSDELG</sequence>
<dbReference type="GO" id="GO:0016887">
    <property type="term" value="F:ATP hydrolysis activity"/>
    <property type="evidence" value="ECO:0007669"/>
    <property type="project" value="InterPro"/>
</dbReference>
<dbReference type="InterPro" id="IPR014555">
    <property type="entry name" value="RecF-like"/>
</dbReference>
<dbReference type="GO" id="GO:0000731">
    <property type="term" value="P:DNA synthesis involved in DNA repair"/>
    <property type="evidence" value="ECO:0007669"/>
    <property type="project" value="TreeGrafter"/>
</dbReference>
<dbReference type="SUPFAM" id="SSF52540">
    <property type="entry name" value="P-loop containing nucleoside triphosphate hydrolases"/>
    <property type="match status" value="1"/>
</dbReference>
<dbReference type="PANTHER" id="PTHR32182">
    <property type="entry name" value="DNA REPLICATION AND REPAIR PROTEIN RECF"/>
    <property type="match status" value="1"/>
</dbReference>
<accession>A0A2S9XX75</accession>
<feature type="domain" description="ATPase AAA-type core" evidence="1">
    <location>
        <begin position="23"/>
        <end position="324"/>
    </location>
</feature>
<dbReference type="PIRSF" id="PIRSF029347">
    <property type="entry name" value="RecF"/>
    <property type="match status" value="1"/>
</dbReference>
<dbReference type="AlphaFoldDB" id="A0A2S9XX75"/>
<comment type="caution">
    <text evidence="2">The sequence shown here is derived from an EMBL/GenBank/DDBJ whole genome shotgun (WGS) entry which is preliminary data.</text>
</comment>
<evidence type="ECO:0000313" key="3">
    <source>
        <dbReference type="Proteomes" id="UP000238823"/>
    </source>
</evidence>
<protein>
    <recommendedName>
        <fullName evidence="1">ATPase AAA-type core domain-containing protein</fullName>
    </recommendedName>
</protein>
<evidence type="ECO:0000313" key="2">
    <source>
        <dbReference type="EMBL" id="PRP97321.1"/>
    </source>
</evidence>
<dbReference type="OrthoDB" id="127554at2"/>
<dbReference type="PANTHER" id="PTHR32182:SF22">
    <property type="entry name" value="ATP-DEPENDENT ENDONUCLEASE, OLD FAMILY-RELATED"/>
    <property type="match status" value="1"/>
</dbReference>
<dbReference type="GO" id="GO:0005524">
    <property type="term" value="F:ATP binding"/>
    <property type="evidence" value="ECO:0007669"/>
    <property type="project" value="InterPro"/>
</dbReference>
<reference evidence="2 3" key="1">
    <citation type="submission" date="2018-03" db="EMBL/GenBank/DDBJ databases">
        <title>Draft Genome Sequences of the Obligatory Marine Myxobacteria Enhygromyxa salina SWB007.</title>
        <authorList>
            <person name="Poehlein A."/>
            <person name="Moghaddam J.A."/>
            <person name="Harms H."/>
            <person name="Alanjari M."/>
            <person name="Koenig G.M."/>
            <person name="Daniel R."/>
            <person name="Schaeberle T.F."/>
        </authorList>
    </citation>
    <scope>NUCLEOTIDE SEQUENCE [LARGE SCALE GENOMIC DNA]</scope>
    <source>
        <strain evidence="2 3">SWB007</strain>
    </source>
</reference>
<proteinExistence type="predicted"/>
<dbReference type="Pfam" id="PF13304">
    <property type="entry name" value="AAA_21"/>
    <property type="match status" value="1"/>
</dbReference>
<gene>
    <name evidence="2" type="ORF">ENSA7_66710</name>
</gene>
<dbReference type="InterPro" id="IPR003959">
    <property type="entry name" value="ATPase_AAA_core"/>
</dbReference>
<evidence type="ECO:0000259" key="1">
    <source>
        <dbReference type="Pfam" id="PF13304"/>
    </source>
</evidence>
<dbReference type="Gene3D" id="3.40.50.300">
    <property type="entry name" value="P-loop containing nucleotide triphosphate hydrolases"/>
    <property type="match status" value="2"/>
</dbReference>
<dbReference type="CDD" id="cd00267">
    <property type="entry name" value="ABC_ATPase"/>
    <property type="match status" value="1"/>
</dbReference>
<name>A0A2S9XX75_9BACT</name>
<dbReference type="EMBL" id="PVNL01000130">
    <property type="protein sequence ID" value="PRP97321.1"/>
    <property type="molecule type" value="Genomic_DNA"/>
</dbReference>
<dbReference type="Proteomes" id="UP000238823">
    <property type="component" value="Unassembled WGS sequence"/>
</dbReference>
<organism evidence="2 3">
    <name type="scientific">Enhygromyxa salina</name>
    <dbReference type="NCBI Taxonomy" id="215803"/>
    <lineage>
        <taxon>Bacteria</taxon>
        <taxon>Pseudomonadati</taxon>
        <taxon>Myxococcota</taxon>
        <taxon>Polyangia</taxon>
        <taxon>Nannocystales</taxon>
        <taxon>Nannocystaceae</taxon>
        <taxon>Enhygromyxa</taxon>
    </lineage>
</organism>
<dbReference type="GO" id="GO:0006302">
    <property type="term" value="P:double-strand break repair"/>
    <property type="evidence" value="ECO:0007669"/>
    <property type="project" value="InterPro"/>
</dbReference>